<dbReference type="Pfam" id="PF02571">
    <property type="entry name" value="CbiJ"/>
    <property type="match status" value="1"/>
</dbReference>
<proteinExistence type="predicted"/>
<evidence type="ECO:0000256" key="2">
    <source>
        <dbReference type="ARBA" id="ARBA00022573"/>
    </source>
</evidence>
<reference evidence="4 5" key="1">
    <citation type="journal article" date="2018" name="Environ. Microbiol.">
        <title>Novel energy conservation strategies and behaviour of Pelotomaculum schinkii driving syntrophic propionate catabolism.</title>
        <authorList>
            <person name="Hidalgo-Ahumada C.A.P."/>
            <person name="Nobu M.K."/>
            <person name="Narihiro T."/>
            <person name="Tamaki H."/>
            <person name="Liu W.T."/>
            <person name="Kamagata Y."/>
            <person name="Stams A.J.M."/>
            <person name="Imachi H."/>
            <person name="Sousa D.Z."/>
        </authorList>
    </citation>
    <scope>NUCLEOTIDE SEQUENCE [LARGE SCALE GENOMIC DNA]</scope>
    <source>
        <strain evidence="4 5">MGP</strain>
    </source>
</reference>
<comment type="caution">
    <text evidence="4">The sequence shown here is derived from an EMBL/GenBank/DDBJ whole genome shotgun (WGS) entry which is preliminary data.</text>
</comment>
<dbReference type="EC" id="1.3.1.106" evidence="4"/>
<sequence>MILLVGGTSEAVAIARLLDQAAEPYIMTVATEYGYREASAKVAGQVLKGPFNDSTFGRLLAEYPVSVVVDAAHPFAVALRNELSAAAAEAGIRLVRLERPTNSYGAEQDITFFDSLTDLGAWAAQQNFGRILVATGIKGLGVLAGFLDLQRLYVRILPAEESLAAALRLGLKPSHIIAMEGPFSRQLNEAIIRDLRIDLLITKDSGEAGGYTAKLEAALACGCRVAVLKRPEPARGEIFWTPQTLLASLGVLGKGKES</sequence>
<keyword evidence="3 4" id="KW-0560">Oxidoreductase</keyword>
<dbReference type="EMBL" id="QFFZ01000010">
    <property type="protein sequence ID" value="TEB11933.1"/>
    <property type="molecule type" value="Genomic_DNA"/>
</dbReference>
<dbReference type="GO" id="GO:0016994">
    <property type="term" value="F:precorrin-6A reductase activity"/>
    <property type="evidence" value="ECO:0007669"/>
    <property type="project" value="InterPro"/>
</dbReference>
<organism evidence="4 5">
    <name type="scientific">Pelotomaculum propionicicum</name>
    <dbReference type="NCBI Taxonomy" id="258475"/>
    <lineage>
        <taxon>Bacteria</taxon>
        <taxon>Bacillati</taxon>
        <taxon>Bacillota</taxon>
        <taxon>Clostridia</taxon>
        <taxon>Eubacteriales</taxon>
        <taxon>Desulfotomaculaceae</taxon>
        <taxon>Pelotomaculum</taxon>
    </lineage>
</organism>
<dbReference type="InterPro" id="IPR003723">
    <property type="entry name" value="Precorrin-6x_reduct"/>
</dbReference>
<comment type="pathway">
    <text evidence="1">Cofactor biosynthesis; adenosylcobalamin biosynthesis.</text>
</comment>
<accession>A0A4Y7RSS1</accession>
<evidence type="ECO:0000313" key="4">
    <source>
        <dbReference type="EMBL" id="TEB11933.1"/>
    </source>
</evidence>
<dbReference type="PANTHER" id="PTHR36925">
    <property type="entry name" value="COBALT-PRECORRIN-6A REDUCTASE"/>
    <property type="match status" value="1"/>
</dbReference>
<dbReference type="OrthoDB" id="9780707at2"/>
<dbReference type="Proteomes" id="UP000297597">
    <property type="component" value="Unassembled WGS sequence"/>
</dbReference>
<dbReference type="AlphaFoldDB" id="A0A4Y7RSS1"/>
<keyword evidence="2" id="KW-0169">Cobalamin biosynthesis</keyword>
<keyword evidence="5" id="KW-1185">Reference proteome</keyword>
<dbReference type="PROSITE" id="PS51014">
    <property type="entry name" value="COBK_CBIJ"/>
    <property type="match status" value="1"/>
</dbReference>
<dbReference type="RefSeq" id="WP_134213170.1">
    <property type="nucleotide sequence ID" value="NZ_QFFZ01000010.1"/>
</dbReference>
<dbReference type="UniPathway" id="UPA00148"/>
<dbReference type="GO" id="GO:0009236">
    <property type="term" value="P:cobalamin biosynthetic process"/>
    <property type="evidence" value="ECO:0007669"/>
    <property type="project" value="UniProtKB-UniPathway"/>
</dbReference>
<name>A0A4Y7RSS1_9FIRM</name>
<evidence type="ECO:0000313" key="5">
    <source>
        <dbReference type="Proteomes" id="UP000297597"/>
    </source>
</evidence>
<evidence type="ECO:0000256" key="3">
    <source>
        <dbReference type="ARBA" id="ARBA00023002"/>
    </source>
</evidence>
<evidence type="ECO:0000256" key="1">
    <source>
        <dbReference type="ARBA" id="ARBA00004953"/>
    </source>
</evidence>
<gene>
    <name evidence="4" type="primary">cbiJ_1</name>
    <name evidence="4" type="ORF">Pmgp_01300</name>
</gene>
<dbReference type="PANTHER" id="PTHR36925:SF1">
    <property type="entry name" value="COBALT-PRECORRIN-6A REDUCTASE"/>
    <property type="match status" value="1"/>
</dbReference>
<protein>
    <submittedName>
        <fullName evidence="4">Cobalt-precorrin-6A reductase</fullName>
        <ecNumber evidence="4">1.3.1.106</ecNumber>
    </submittedName>
</protein>
<dbReference type="NCBIfam" id="TIGR00715">
    <property type="entry name" value="precor6x_red"/>
    <property type="match status" value="1"/>
</dbReference>